<organism evidence="1 2">
    <name type="scientific">Candidatus Kaiserbacteria bacterium RIFCSPHIGHO2_01_FULL_54_36</name>
    <dbReference type="NCBI Taxonomy" id="1798482"/>
    <lineage>
        <taxon>Bacteria</taxon>
        <taxon>Candidatus Kaiseribacteriota</taxon>
    </lineage>
</organism>
<reference evidence="1 2" key="1">
    <citation type="journal article" date="2016" name="Nat. Commun.">
        <title>Thousands of microbial genomes shed light on interconnected biogeochemical processes in an aquifer system.</title>
        <authorList>
            <person name="Anantharaman K."/>
            <person name="Brown C.T."/>
            <person name="Hug L.A."/>
            <person name="Sharon I."/>
            <person name="Castelle C.J."/>
            <person name="Probst A.J."/>
            <person name="Thomas B.C."/>
            <person name="Singh A."/>
            <person name="Wilkins M.J."/>
            <person name="Karaoz U."/>
            <person name="Brodie E.L."/>
            <person name="Williams K.H."/>
            <person name="Hubbard S.S."/>
            <person name="Banfield J.F."/>
        </authorList>
    </citation>
    <scope>NUCLEOTIDE SEQUENCE [LARGE SCALE GENOMIC DNA]</scope>
</reference>
<dbReference type="AlphaFoldDB" id="A0A1F6CKS7"/>
<name>A0A1F6CKS7_9BACT</name>
<comment type="caution">
    <text evidence="1">The sequence shown here is derived from an EMBL/GenBank/DDBJ whole genome shotgun (WGS) entry which is preliminary data.</text>
</comment>
<sequence>MDRIKDRRGDRCSGLGLLLDSKGGRWPDFDALGPRLKKVTEHPFGFSLPEHIGHGAAYILPCRGSDDSVKDMATCIRCYAAGHGKSSGVQRLRIFTVRQVSDMAERRYLFEVQFTNMMFIGGDCTYFSGGGGSATQQLRGIFLALSSIYDIDVEEEVVMMESLVNLSDSVLEDLGLRMEMRQLKKAS</sequence>
<protein>
    <submittedName>
        <fullName evidence="1">Uncharacterized protein</fullName>
    </submittedName>
</protein>
<proteinExistence type="predicted"/>
<evidence type="ECO:0000313" key="1">
    <source>
        <dbReference type="EMBL" id="OGG49668.1"/>
    </source>
</evidence>
<dbReference type="EMBL" id="MFKV01000028">
    <property type="protein sequence ID" value="OGG49668.1"/>
    <property type="molecule type" value="Genomic_DNA"/>
</dbReference>
<evidence type="ECO:0000313" key="2">
    <source>
        <dbReference type="Proteomes" id="UP000178370"/>
    </source>
</evidence>
<accession>A0A1F6CKS7</accession>
<gene>
    <name evidence="1" type="ORF">A2763_03235</name>
</gene>
<dbReference type="Proteomes" id="UP000178370">
    <property type="component" value="Unassembled WGS sequence"/>
</dbReference>